<evidence type="ECO:0000313" key="1">
    <source>
        <dbReference type="EMBL" id="GKX67122.1"/>
    </source>
</evidence>
<keyword evidence="2" id="KW-1185">Reference proteome</keyword>
<name>A0ACB5RD82_9CLOT</name>
<sequence length="319" mass="33693">MKKKVISVILAVVLIAGGIGAATYFYKKSNKSNVSAVQYTSIKVTKGSLENAITGSGSVESANVYTIRSGYKDTISEIDVSNNSIVNAGDTLIKLSSGNVITAGQAGIVSNLSLYVGENININQELMNITDNKTLTTKIQVDETDLPKIKSGQEATITLTAFPKETFKGKISQISNIGTYSNGVTTFDVTISFDDIKNIKIGMSTNAKIVIEKKDNVNMLPISTVKSNNRGKFVMVRDANGSVTMKNIETGISNETYVEVTKGLEEGDEVLIAKVATNTSNNSMKSMMQGAGGNRGSFGGSGYGRNGNGGTQKSGSSSK</sequence>
<organism evidence="1 2">
    <name type="scientific">Inconstantimicrobium mannanitabidum</name>
    <dbReference type="NCBI Taxonomy" id="1604901"/>
    <lineage>
        <taxon>Bacteria</taxon>
        <taxon>Bacillati</taxon>
        <taxon>Bacillota</taxon>
        <taxon>Clostridia</taxon>
        <taxon>Eubacteriales</taxon>
        <taxon>Clostridiaceae</taxon>
        <taxon>Inconstantimicrobium</taxon>
    </lineage>
</organism>
<gene>
    <name evidence="1" type="ORF">rsdtw13_23800</name>
</gene>
<evidence type="ECO:0000313" key="2">
    <source>
        <dbReference type="Proteomes" id="UP001058074"/>
    </source>
</evidence>
<protein>
    <submittedName>
        <fullName evidence="1">Uncharacterized protein</fullName>
    </submittedName>
</protein>
<accession>A0ACB5RD82</accession>
<proteinExistence type="predicted"/>
<comment type="caution">
    <text evidence="1">The sequence shown here is derived from an EMBL/GenBank/DDBJ whole genome shotgun (WGS) entry which is preliminary data.</text>
</comment>
<reference evidence="1" key="1">
    <citation type="journal article" date="2025" name="Int. J. Syst. Evol. Microbiol.">
        <title>Inconstantimicrobium mannanitabidum sp. nov., a novel member of the family Clostridiaceae isolated from anoxic soil under the treatment of reductive soil disinfestation.</title>
        <authorList>
            <person name="Ueki A."/>
            <person name="Tonouchi A."/>
            <person name="Honma S."/>
            <person name="Kaku N."/>
            <person name="Ueki K."/>
        </authorList>
    </citation>
    <scope>NUCLEOTIDE SEQUENCE</scope>
    <source>
        <strain evidence="1">TW13</strain>
    </source>
</reference>
<dbReference type="Proteomes" id="UP001058074">
    <property type="component" value="Unassembled WGS sequence"/>
</dbReference>
<dbReference type="EMBL" id="BROD01000001">
    <property type="protein sequence ID" value="GKX67122.1"/>
    <property type="molecule type" value="Genomic_DNA"/>
</dbReference>